<name>A0A916T4A8_9SPHN</name>
<reference evidence="2" key="1">
    <citation type="journal article" date="2014" name="Int. J. Syst. Evol. Microbiol.">
        <title>Complete genome sequence of Corynebacterium casei LMG S-19264T (=DSM 44701T), isolated from a smear-ripened cheese.</title>
        <authorList>
            <consortium name="US DOE Joint Genome Institute (JGI-PGF)"/>
            <person name="Walter F."/>
            <person name="Albersmeier A."/>
            <person name="Kalinowski J."/>
            <person name="Ruckert C."/>
        </authorList>
    </citation>
    <scope>NUCLEOTIDE SEQUENCE</scope>
    <source>
        <strain evidence="2">CGMCC 1.15330</strain>
    </source>
</reference>
<dbReference type="AlphaFoldDB" id="A0A916T4A8"/>
<gene>
    <name evidence="2" type="ORF">GCM10011380_16470</name>
</gene>
<keyword evidence="1" id="KW-0812">Transmembrane</keyword>
<dbReference type="Pfam" id="PF13430">
    <property type="entry name" value="DUF4112"/>
    <property type="match status" value="1"/>
</dbReference>
<accession>A0A916T4A8</accession>
<dbReference type="InterPro" id="IPR025187">
    <property type="entry name" value="DUF4112"/>
</dbReference>
<keyword evidence="3" id="KW-1185">Reference proteome</keyword>
<proteinExistence type="predicted"/>
<dbReference type="Proteomes" id="UP000623067">
    <property type="component" value="Unassembled WGS sequence"/>
</dbReference>
<keyword evidence="1" id="KW-1133">Transmembrane helix</keyword>
<sequence>MSQLDRLPLARDPAAVRRRVEALERVLERSFTVPGINRPVGLDFVLGLIPVVGDVAAAALGSWIVWEARNLGMSKFQLARMAGNVGFDMLLGLVPFVGDAADFFFRSNSRNLRIIRKHLDRHHPGTVTVAG</sequence>
<evidence type="ECO:0000313" key="2">
    <source>
        <dbReference type="EMBL" id="GGB27502.1"/>
    </source>
</evidence>
<dbReference type="PANTHER" id="PTHR35519:SF2">
    <property type="entry name" value="PH DOMAIN PROTEIN"/>
    <property type="match status" value="1"/>
</dbReference>
<comment type="caution">
    <text evidence="2">The sequence shown here is derived from an EMBL/GenBank/DDBJ whole genome shotgun (WGS) entry which is preliminary data.</text>
</comment>
<dbReference type="EMBL" id="BMIH01000002">
    <property type="protein sequence ID" value="GGB27502.1"/>
    <property type="molecule type" value="Genomic_DNA"/>
</dbReference>
<evidence type="ECO:0000313" key="3">
    <source>
        <dbReference type="Proteomes" id="UP000623067"/>
    </source>
</evidence>
<feature type="transmembrane region" description="Helical" evidence="1">
    <location>
        <begin position="44"/>
        <end position="66"/>
    </location>
</feature>
<reference evidence="2" key="2">
    <citation type="submission" date="2020-09" db="EMBL/GenBank/DDBJ databases">
        <authorList>
            <person name="Sun Q."/>
            <person name="Zhou Y."/>
        </authorList>
    </citation>
    <scope>NUCLEOTIDE SEQUENCE</scope>
    <source>
        <strain evidence="2">CGMCC 1.15330</strain>
    </source>
</reference>
<organism evidence="2 3">
    <name type="scientific">Sphingomonas metalli</name>
    <dbReference type="NCBI Taxonomy" id="1779358"/>
    <lineage>
        <taxon>Bacteria</taxon>
        <taxon>Pseudomonadati</taxon>
        <taxon>Pseudomonadota</taxon>
        <taxon>Alphaproteobacteria</taxon>
        <taxon>Sphingomonadales</taxon>
        <taxon>Sphingomonadaceae</taxon>
        <taxon>Sphingomonas</taxon>
    </lineage>
</organism>
<dbReference type="PANTHER" id="PTHR35519">
    <property type="entry name" value="MEMBRANE PROTEINS"/>
    <property type="match status" value="1"/>
</dbReference>
<evidence type="ECO:0000256" key="1">
    <source>
        <dbReference type="SAM" id="Phobius"/>
    </source>
</evidence>
<protein>
    <recommendedName>
        <fullName evidence="4">DUF4112 domain-containing protein</fullName>
    </recommendedName>
</protein>
<evidence type="ECO:0008006" key="4">
    <source>
        <dbReference type="Google" id="ProtNLM"/>
    </source>
</evidence>
<keyword evidence="1" id="KW-0472">Membrane</keyword>